<proteinExistence type="inferred from homology"/>
<dbReference type="EC" id="4.2.1.24" evidence="5 16"/>
<feature type="binding site" evidence="13">
    <location>
        <position position="275"/>
    </location>
    <ligand>
        <name>5-aminolevulinate</name>
        <dbReference type="ChEBI" id="CHEBI:356416"/>
        <label>2</label>
    </ligand>
</feature>
<reference evidence="18 19" key="1">
    <citation type="submission" date="2007-03" db="EMBL/GenBank/DDBJ databases">
        <title>Complete sequence of Desulfotomaculum reducens MI-1.</title>
        <authorList>
            <consortium name="US DOE Joint Genome Institute"/>
            <person name="Copeland A."/>
            <person name="Lucas S."/>
            <person name="Lapidus A."/>
            <person name="Barry K."/>
            <person name="Detter J.C."/>
            <person name="Glavina del Rio T."/>
            <person name="Hammon N."/>
            <person name="Israni S."/>
            <person name="Dalin E."/>
            <person name="Tice H."/>
            <person name="Pitluck S."/>
            <person name="Sims D."/>
            <person name="Brettin T."/>
            <person name="Bruce D."/>
            <person name="Han C."/>
            <person name="Tapia R."/>
            <person name="Schmutz J."/>
            <person name="Larimer F."/>
            <person name="Land M."/>
            <person name="Hauser L."/>
            <person name="Kyrpides N."/>
            <person name="Kim E."/>
            <person name="Tebo B.M."/>
            <person name="Richardson P."/>
        </authorList>
    </citation>
    <scope>NUCLEOTIDE SEQUENCE [LARGE SCALE GENOMIC DNA]</scope>
    <source>
        <strain evidence="18 19">MI-1</strain>
    </source>
</reference>
<evidence type="ECO:0000256" key="10">
    <source>
        <dbReference type="ARBA" id="ARBA00025628"/>
    </source>
</evidence>
<evidence type="ECO:0000256" key="17">
    <source>
        <dbReference type="RuleBase" id="RU004161"/>
    </source>
</evidence>
<dbReference type="GO" id="GO:0005829">
    <property type="term" value="C:cytosol"/>
    <property type="evidence" value="ECO:0007669"/>
    <property type="project" value="TreeGrafter"/>
</dbReference>
<evidence type="ECO:0000256" key="3">
    <source>
        <dbReference type="ARBA" id="ARBA00008055"/>
    </source>
</evidence>
<keyword evidence="8 16" id="KW-0456">Lyase</keyword>
<evidence type="ECO:0000256" key="9">
    <source>
        <dbReference type="ARBA" id="ARBA00023244"/>
    </source>
</evidence>
<feature type="active site" description="Schiff-base intermediate with substrate" evidence="12">
    <location>
        <position position="196"/>
    </location>
</feature>
<dbReference type="Pfam" id="PF00490">
    <property type="entry name" value="ALAD"/>
    <property type="match status" value="1"/>
</dbReference>
<dbReference type="InterPro" id="IPR001731">
    <property type="entry name" value="ALAD"/>
</dbReference>
<feature type="active site" description="Schiff-base intermediate with substrate" evidence="12">
    <location>
        <position position="249"/>
    </location>
</feature>
<dbReference type="UniPathway" id="UPA00251">
    <property type="reaction ID" value="UER00318"/>
</dbReference>
<dbReference type="Gene3D" id="3.20.20.70">
    <property type="entry name" value="Aldolase class I"/>
    <property type="match status" value="1"/>
</dbReference>
<feature type="binding site" evidence="14">
    <location>
        <position position="123"/>
    </location>
    <ligand>
        <name>Zn(2+)</name>
        <dbReference type="ChEBI" id="CHEBI:29105"/>
        <note>catalytic</note>
    </ligand>
</feature>
<evidence type="ECO:0000313" key="19">
    <source>
        <dbReference type="Proteomes" id="UP000001556"/>
    </source>
</evidence>
<dbReference type="PIRSF" id="PIRSF001415">
    <property type="entry name" value="Porphbilin_synth"/>
    <property type="match status" value="1"/>
</dbReference>
<organism evidence="18 19">
    <name type="scientific">Desulforamulus reducens (strain ATCC BAA-1160 / DSM 100696 / MI-1)</name>
    <name type="common">Desulfotomaculum reducens</name>
    <dbReference type="NCBI Taxonomy" id="349161"/>
    <lineage>
        <taxon>Bacteria</taxon>
        <taxon>Bacillati</taxon>
        <taxon>Bacillota</taxon>
        <taxon>Clostridia</taxon>
        <taxon>Eubacteriales</taxon>
        <taxon>Peptococcaceae</taxon>
        <taxon>Desulforamulus</taxon>
    </lineage>
</organism>
<evidence type="ECO:0000256" key="8">
    <source>
        <dbReference type="ARBA" id="ARBA00023239"/>
    </source>
</evidence>
<dbReference type="KEGG" id="drm:Dred_2160"/>
<evidence type="ECO:0000256" key="6">
    <source>
        <dbReference type="ARBA" id="ARBA00020771"/>
    </source>
</evidence>
<dbReference type="PRINTS" id="PR00144">
    <property type="entry name" value="DALDHYDRTASE"/>
</dbReference>
<feature type="binding site" evidence="13">
    <location>
        <position position="218"/>
    </location>
    <ligand>
        <name>5-aminolevulinate</name>
        <dbReference type="ChEBI" id="CHEBI:356416"/>
        <label>1</label>
    </ligand>
</feature>
<dbReference type="PROSITE" id="PS00169">
    <property type="entry name" value="D_ALA_DEHYDRATASE"/>
    <property type="match status" value="1"/>
</dbReference>
<dbReference type="eggNOG" id="COG0113">
    <property type="taxonomic scope" value="Bacteria"/>
</dbReference>
<dbReference type="GO" id="GO:0004655">
    <property type="term" value="F:porphobilinogen synthase activity"/>
    <property type="evidence" value="ECO:0007669"/>
    <property type="project" value="UniProtKB-EC"/>
</dbReference>
<dbReference type="FunFam" id="3.20.20.70:FF:000019">
    <property type="entry name" value="Delta-aminolevulinic acid dehydratase"/>
    <property type="match status" value="1"/>
</dbReference>
<comment type="similarity">
    <text evidence="3 17">Belongs to the ALAD family.</text>
</comment>
<dbReference type="InterPro" id="IPR030656">
    <property type="entry name" value="ALAD_AS"/>
</dbReference>
<dbReference type="PANTHER" id="PTHR11458">
    <property type="entry name" value="DELTA-AMINOLEVULINIC ACID DEHYDRATASE"/>
    <property type="match status" value="1"/>
</dbReference>
<dbReference type="SMART" id="SM01004">
    <property type="entry name" value="ALAD"/>
    <property type="match status" value="1"/>
</dbReference>
<dbReference type="GO" id="GO:0008270">
    <property type="term" value="F:zinc ion binding"/>
    <property type="evidence" value="ECO:0007669"/>
    <property type="project" value="TreeGrafter"/>
</dbReference>
<keyword evidence="7" id="KW-0350">Heme biosynthesis</keyword>
<keyword evidence="15" id="KW-0460">Magnesium</keyword>
<feature type="binding site" evidence="15">
    <location>
        <position position="234"/>
    </location>
    <ligand>
        <name>Mg(2+)</name>
        <dbReference type="ChEBI" id="CHEBI:18420"/>
    </ligand>
</feature>
<feature type="binding site" evidence="14">
    <location>
        <position position="121"/>
    </location>
    <ligand>
        <name>Zn(2+)</name>
        <dbReference type="ChEBI" id="CHEBI:29105"/>
        <note>catalytic</note>
    </ligand>
</feature>
<dbReference type="OrthoDB" id="9805001at2"/>
<dbReference type="EMBL" id="CP000612">
    <property type="protein sequence ID" value="ABO50677.1"/>
    <property type="molecule type" value="Genomic_DNA"/>
</dbReference>
<comment type="cofactor">
    <cofactor evidence="1">
        <name>Zn(2+)</name>
        <dbReference type="ChEBI" id="CHEBI:29105"/>
    </cofactor>
</comment>
<feature type="binding site" evidence="14">
    <location>
        <position position="131"/>
    </location>
    <ligand>
        <name>Zn(2+)</name>
        <dbReference type="ChEBI" id="CHEBI:29105"/>
        <note>catalytic</note>
    </ligand>
</feature>
<comment type="function">
    <text evidence="10">Catalyzes an early step in the biosynthesis of tetrapyrroles. Binds two molecules of 5-aminolevulinate per subunit, each at a distinct site, and catalyzes their condensation to form porphobilinogen.</text>
</comment>
<comment type="subunit">
    <text evidence="4 16">Homooctamer.</text>
</comment>
<dbReference type="SUPFAM" id="SSF51569">
    <property type="entry name" value="Aldolase"/>
    <property type="match status" value="1"/>
</dbReference>
<protein>
    <recommendedName>
        <fullName evidence="6 16">Delta-aminolevulinic acid dehydratase</fullName>
        <ecNumber evidence="5 16">4.2.1.24</ecNumber>
    </recommendedName>
</protein>
<dbReference type="PANTHER" id="PTHR11458:SF0">
    <property type="entry name" value="DELTA-AMINOLEVULINIC ACID DEHYDRATASE"/>
    <property type="match status" value="1"/>
</dbReference>
<evidence type="ECO:0000256" key="16">
    <source>
        <dbReference type="RuleBase" id="RU000515"/>
    </source>
</evidence>
<evidence type="ECO:0000256" key="2">
    <source>
        <dbReference type="ARBA" id="ARBA00004694"/>
    </source>
</evidence>
<dbReference type="HOGENOM" id="CLU_035731_0_0_9"/>
<keyword evidence="9 16" id="KW-0627">Porphyrin biosynthesis</keyword>
<name>A4J6H4_DESRM</name>
<evidence type="ECO:0000256" key="7">
    <source>
        <dbReference type="ARBA" id="ARBA00023133"/>
    </source>
</evidence>
<feature type="binding site" evidence="13">
    <location>
        <position position="206"/>
    </location>
    <ligand>
        <name>5-aminolevulinate</name>
        <dbReference type="ChEBI" id="CHEBI:356416"/>
        <label>1</label>
    </ligand>
</feature>
<dbReference type="GO" id="GO:0006782">
    <property type="term" value="P:protoporphyrinogen IX biosynthetic process"/>
    <property type="evidence" value="ECO:0007669"/>
    <property type="project" value="UniProtKB-UniPathway"/>
</dbReference>
<evidence type="ECO:0000256" key="14">
    <source>
        <dbReference type="PIRSR" id="PIRSR001415-3"/>
    </source>
</evidence>
<evidence type="ECO:0000256" key="4">
    <source>
        <dbReference type="ARBA" id="ARBA00011823"/>
    </source>
</evidence>
<dbReference type="RefSeq" id="WP_011878479.1">
    <property type="nucleotide sequence ID" value="NC_009253.1"/>
</dbReference>
<evidence type="ECO:0000313" key="18">
    <source>
        <dbReference type="EMBL" id="ABO50677.1"/>
    </source>
</evidence>
<sequence>MPQFPTIRHRRLRLNDRVRRLVRENHLSVNDLIYPVFATYGQGVRREVTSMPGVYNLSIDLLIEDLKNIEELGIPGIMVFGVPEQKDEVGSGAYDPEGIVQQAVRAIKKAYPEMLVITDVCLCEYTSHGHCGLIKGDTVENDTTLDLLAQTALSHVQAGADMVAPSDMMDGRVAAIRARLDAEGYTNVPIMAYSAKYASAYYGPFREAAGSTPQFGDRKTYQMDPANGDEALRETLQDIEEGADIVMVKPALAYMDIIRRVKDQFNYPVAAYNVSGEYSMVKAAAQLGWIDEKKIVLETLTGLKRAGADMLITYHAPEVANWLKEG</sequence>
<dbReference type="STRING" id="349161.Dred_2160"/>
<keyword evidence="14" id="KW-0862">Zinc</keyword>
<evidence type="ECO:0000256" key="15">
    <source>
        <dbReference type="PIRSR" id="PIRSR001415-5"/>
    </source>
</evidence>
<evidence type="ECO:0000256" key="5">
    <source>
        <dbReference type="ARBA" id="ARBA00012053"/>
    </source>
</evidence>
<feature type="binding site" evidence="13">
    <location>
        <position position="314"/>
    </location>
    <ligand>
        <name>5-aminolevulinate</name>
        <dbReference type="ChEBI" id="CHEBI:356416"/>
        <label>2</label>
    </ligand>
</feature>
<dbReference type="Proteomes" id="UP000001556">
    <property type="component" value="Chromosome"/>
</dbReference>
<dbReference type="InterPro" id="IPR013785">
    <property type="entry name" value="Aldolase_TIM"/>
</dbReference>
<comment type="catalytic activity">
    <reaction evidence="11 16">
        <text>2 5-aminolevulinate = porphobilinogen + 2 H2O + H(+)</text>
        <dbReference type="Rhea" id="RHEA:24064"/>
        <dbReference type="ChEBI" id="CHEBI:15377"/>
        <dbReference type="ChEBI" id="CHEBI:15378"/>
        <dbReference type="ChEBI" id="CHEBI:58126"/>
        <dbReference type="ChEBI" id="CHEBI:356416"/>
        <dbReference type="EC" id="4.2.1.24"/>
    </reaction>
</comment>
<comment type="pathway">
    <text evidence="2">Porphyrin-containing compound metabolism; protoporphyrin-IX biosynthesis; coproporphyrinogen-III from 5-aminolevulinate: step 1/4.</text>
</comment>
<evidence type="ECO:0000256" key="1">
    <source>
        <dbReference type="ARBA" id="ARBA00001947"/>
    </source>
</evidence>
<dbReference type="CDD" id="cd00384">
    <property type="entry name" value="ALAD_PBGS"/>
    <property type="match status" value="1"/>
</dbReference>
<gene>
    <name evidence="18" type="ordered locus">Dred_2160</name>
</gene>
<dbReference type="AlphaFoldDB" id="A4J6H4"/>
<evidence type="ECO:0000256" key="12">
    <source>
        <dbReference type="PIRSR" id="PIRSR001415-1"/>
    </source>
</evidence>
<evidence type="ECO:0000256" key="11">
    <source>
        <dbReference type="ARBA" id="ARBA00047651"/>
    </source>
</evidence>
<keyword evidence="19" id="KW-1185">Reference proteome</keyword>
<evidence type="ECO:0000256" key="13">
    <source>
        <dbReference type="PIRSR" id="PIRSR001415-2"/>
    </source>
</evidence>
<keyword evidence="14" id="KW-0479">Metal-binding</keyword>
<dbReference type="NCBIfam" id="NF006762">
    <property type="entry name" value="PRK09283.1"/>
    <property type="match status" value="1"/>
</dbReference>
<accession>A4J6H4</accession>